<name>A0A6J4KK58_9ACTN</name>
<dbReference type="InterPro" id="IPR002912">
    <property type="entry name" value="ACT_dom"/>
</dbReference>
<organism evidence="3">
    <name type="scientific">uncultured Friedmanniella sp</name>
    <dbReference type="NCBI Taxonomy" id="335381"/>
    <lineage>
        <taxon>Bacteria</taxon>
        <taxon>Bacillati</taxon>
        <taxon>Actinomycetota</taxon>
        <taxon>Actinomycetes</taxon>
        <taxon>Propionibacteriales</taxon>
        <taxon>Nocardioidaceae</taxon>
        <taxon>Friedmanniella</taxon>
        <taxon>environmental samples</taxon>
    </lineage>
</organism>
<evidence type="ECO:0000259" key="2">
    <source>
        <dbReference type="PROSITE" id="PS51671"/>
    </source>
</evidence>
<feature type="region of interest" description="Disordered" evidence="1">
    <location>
        <begin position="213"/>
        <end position="245"/>
    </location>
</feature>
<reference evidence="3" key="1">
    <citation type="submission" date="2020-02" db="EMBL/GenBank/DDBJ databases">
        <authorList>
            <person name="Meier V. D."/>
        </authorList>
    </citation>
    <scope>NUCLEOTIDE SEQUENCE</scope>
    <source>
        <strain evidence="3">AVDCRST_MAG48</strain>
    </source>
</reference>
<sequence>MLLLRVLLPNRPGALGAVASALGAIDADINLVEIVDKHGDVEVDDFILELPAGRTVSSLVDACDGLPGVQVQWVRNYPRGGGIELDVALHRRMAVDGPHAGETLATAAPLVFRAQWSLLLDLATSPRVTFRSPGSPDLGPGDLPRFAPFDSVHRVALEDGWRPGWEAHHAVVAPLPGCQAVVVGRRGEPPFFPSELARLAHLVGWVDLADAGRTAPARRPDPGHRTPVAAPLYVREGPTSAVSRP</sequence>
<protein>
    <recommendedName>
        <fullName evidence="2">ACT domain-containing protein</fullName>
    </recommendedName>
</protein>
<proteinExistence type="predicted"/>
<evidence type="ECO:0000256" key="1">
    <source>
        <dbReference type="SAM" id="MobiDB-lite"/>
    </source>
</evidence>
<dbReference type="PROSITE" id="PS51671">
    <property type="entry name" value="ACT"/>
    <property type="match status" value="1"/>
</dbReference>
<gene>
    <name evidence="3" type="ORF">AVDCRST_MAG48-1833</name>
</gene>
<evidence type="ECO:0000313" key="3">
    <source>
        <dbReference type="EMBL" id="CAA9307920.1"/>
    </source>
</evidence>
<feature type="domain" description="ACT" evidence="2">
    <location>
        <begin position="3"/>
        <end position="79"/>
    </location>
</feature>
<dbReference type="AlphaFoldDB" id="A0A6J4KK58"/>
<accession>A0A6J4KK58</accession>
<dbReference type="EMBL" id="CADCTS010000268">
    <property type="protein sequence ID" value="CAA9307920.1"/>
    <property type="molecule type" value="Genomic_DNA"/>
</dbReference>